<feature type="domain" description="Beta-ketoacyl-[acyl-carrier-protein] synthase III N-terminal" evidence="4">
    <location>
        <begin position="123"/>
        <end position="200"/>
    </location>
</feature>
<dbReference type="PANTHER" id="PTHR34069">
    <property type="entry name" value="3-OXOACYL-[ACYL-CARRIER-PROTEIN] SYNTHASE 3"/>
    <property type="match status" value="1"/>
</dbReference>
<dbReference type="PANTHER" id="PTHR34069:SF2">
    <property type="entry name" value="BETA-KETOACYL-[ACYL-CARRIER-PROTEIN] SYNTHASE III"/>
    <property type="match status" value="1"/>
</dbReference>
<sequence length="338" mass="36517">MLYIHGAGHYHPSNVIDNAFLESLDIGTTDDWIIERVGIQKRHTVMNLNDIKTTHNRSVGESQVQINSAQMGAKAITMALARAGISKDEVGMVLAASCSPTYSLPANACVIAQACEIDAFAVDISSACSSFAAHMHFLNNMQAAAVPDYVVCVIPESWTTTTDYSDRRTAVLIGDGAAAVVVSKKHVAAMKIKHTTMTSNPEAWEKVQTKTGHHFFQEGLSVQKFAIKKTIETFKLLAEQSALPLNQHYFISHQANLTMLKSVCKKLKIADEKHLFNVDQYGNCGAAGAPSVLSQNWDQFKAGDHITLVVVGAGLTWGGMQISVDETNQTSSGANHAA</sequence>
<organism evidence="5 6">
    <name type="scientific">Marinicella litoralis</name>
    <dbReference type="NCBI Taxonomy" id="644220"/>
    <lineage>
        <taxon>Bacteria</taxon>
        <taxon>Pseudomonadati</taxon>
        <taxon>Pseudomonadota</taxon>
        <taxon>Gammaproteobacteria</taxon>
        <taxon>Lysobacterales</taxon>
        <taxon>Marinicellaceae</taxon>
        <taxon>Marinicella</taxon>
    </lineage>
</organism>
<dbReference type="OrthoDB" id="4336181at2"/>
<dbReference type="SUPFAM" id="SSF53901">
    <property type="entry name" value="Thiolase-like"/>
    <property type="match status" value="2"/>
</dbReference>
<dbReference type="EMBL" id="SNZB01000002">
    <property type="protein sequence ID" value="TDR22552.1"/>
    <property type="molecule type" value="Genomic_DNA"/>
</dbReference>
<reference evidence="5 6" key="1">
    <citation type="submission" date="2019-03" db="EMBL/GenBank/DDBJ databases">
        <title>Genomic Encyclopedia of Type Strains, Phase IV (KMG-IV): sequencing the most valuable type-strain genomes for metagenomic binning, comparative biology and taxonomic classification.</title>
        <authorList>
            <person name="Goeker M."/>
        </authorList>
    </citation>
    <scope>NUCLEOTIDE SEQUENCE [LARGE SCALE GENOMIC DNA]</scope>
    <source>
        <strain evidence="5 6">DSM 25488</strain>
    </source>
</reference>
<keyword evidence="1" id="KW-0808">Transferase</keyword>
<accession>A0A4R6XRM6</accession>
<dbReference type="Pfam" id="PF08541">
    <property type="entry name" value="ACP_syn_III_C"/>
    <property type="match status" value="1"/>
</dbReference>
<dbReference type="CDD" id="cd00830">
    <property type="entry name" value="KAS_III"/>
    <property type="match status" value="1"/>
</dbReference>
<dbReference type="GO" id="GO:0004315">
    <property type="term" value="F:3-oxoacyl-[acyl-carrier-protein] synthase activity"/>
    <property type="evidence" value="ECO:0007669"/>
    <property type="project" value="InterPro"/>
</dbReference>
<dbReference type="RefSeq" id="WP_099019186.1">
    <property type="nucleotide sequence ID" value="NZ_NIHB01000002.1"/>
</dbReference>
<name>A0A4R6XRM6_9GAMM</name>
<keyword evidence="2" id="KW-0012">Acyltransferase</keyword>
<evidence type="ECO:0000313" key="5">
    <source>
        <dbReference type="EMBL" id="TDR22552.1"/>
    </source>
</evidence>
<dbReference type="Gene3D" id="3.40.47.10">
    <property type="match status" value="2"/>
</dbReference>
<comment type="caution">
    <text evidence="5">The sequence shown here is derived from an EMBL/GenBank/DDBJ whole genome shotgun (WGS) entry which is preliminary data.</text>
</comment>
<dbReference type="InterPro" id="IPR013747">
    <property type="entry name" value="ACP_syn_III_C"/>
</dbReference>
<proteinExistence type="predicted"/>
<dbReference type="InterPro" id="IPR013751">
    <property type="entry name" value="ACP_syn_III_N"/>
</dbReference>
<dbReference type="InterPro" id="IPR016039">
    <property type="entry name" value="Thiolase-like"/>
</dbReference>
<evidence type="ECO:0000256" key="1">
    <source>
        <dbReference type="ARBA" id="ARBA00022679"/>
    </source>
</evidence>
<dbReference type="AlphaFoldDB" id="A0A4R6XRM6"/>
<evidence type="ECO:0000313" key="6">
    <source>
        <dbReference type="Proteomes" id="UP000295724"/>
    </source>
</evidence>
<gene>
    <name evidence="5" type="ORF">C8D91_1043</name>
</gene>
<feature type="domain" description="Beta-ketoacyl-[acyl-carrier-protein] synthase III C-terminal" evidence="3">
    <location>
        <begin position="248"/>
        <end position="322"/>
    </location>
</feature>
<dbReference type="Pfam" id="PF08545">
    <property type="entry name" value="ACP_syn_III"/>
    <property type="match status" value="1"/>
</dbReference>
<dbReference type="GO" id="GO:0006633">
    <property type="term" value="P:fatty acid biosynthetic process"/>
    <property type="evidence" value="ECO:0007669"/>
    <property type="project" value="InterPro"/>
</dbReference>
<evidence type="ECO:0000259" key="4">
    <source>
        <dbReference type="Pfam" id="PF08545"/>
    </source>
</evidence>
<keyword evidence="6" id="KW-1185">Reference proteome</keyword>
<evidence type="ECO:0000259" key="3">
    <source>
        <dbReference type="Pfam" id="PF08541"/>
    </source>
</evidence>
<evidence type="ECO:0000256" key="2">
    <source>
        <dbReference type="ARBA" id="ARBA00023315"/>
    </source>
</evidence>
<dbReference type="Proteomes" id="UP000295724">
    <property type="component" value="Unassembled WGS sequence"/>
</dbReference>
<protein>
    <submittedName>
        <fullName evidence="5">3-oxoacyl-[acyl-carrier-protein] synthase-3</fullName>
    </submittedName>
</protein>
<dbReference type="GO" id="GO:0044550">
    <property type="term" value="P:secondary metabolite biosynthetic process"/>
    <property type="evidence" value="ECO:0007669"/>
    <property type="project" value="TreeGrafter"/>
</dbReference>